<dbReference type="Gene3D" id="3.20.20.150">
    <property type="entry name" value="Divalent-metal-dependent TIM barrel enzymes"/>
    <property type="match status" value="1"/>
</dbReference>
<dbReference type="GO" id="GO:0016853">
    <property type="term" value="F:isomerase activity"/>
    <property type="evidence" value="ECO:0007669"/>
    <property type="project" value="UniProtKB-KW"/>
</dbReference>
<dbReference type="AlphaFoldDB" id="A0A9X3ULY0"/>
<feature type="domain" description="Xylose isomerase-like TIM barrel" evidence="1">
    <location>
        <begin position="35"/>
        <end position="277"/>
    </location>
</feature>
<proteinExistence type="predicted"/>
<dbReference type="PANTHER" id="PTHR12110">
    <property type="entry name" value="HYDROXYPYRUVATE ISOMERASE"/>
    <property type="match status" value="1"/>
</dbReference>
<organism evidence="2 3">
    <name type="scientific">Hoeflea prorocentri</name>
    <dbReference type="NCBI Taxonomy" id="1922333"/>
    <lineage>
        <taxon>Bacteria</taxon>
        <taxon>Pseudomonadati</taxon>
        <taxon>Pseudomonadota</taxon>
        <taxon>Alphaproteobacteria</taxon>
        <taxon>Hyphomicrobiales</taxon>
        <taxon>Rhizobiaceae</taxon>
        <taxon>Hoeflea</taxon>
    </lineage>
</organism>
<evidence type="ECO:0000313" key="3">
    <source>
        <dbReference type="Proteomes" id="UP001151234"/>
    </source>
</evidence>
<dbReference type="InterPro" id="IPR036237">
    <property type="entry name" value="Xyl_isomerase-like_sf"/>
</dbReference>
<dbReference type="RefSeq" id="WP_267992659.1">
    <property type="nucleotide sequence ID" value="NZ_JAPJZI010000001.1"/>
</dbReference>
<dbReference type="InterPro" id="IPR013022">
    <property type="entry name" value="Xyl_isomerase-like_TIM-brl"/>
</dbReference>
<sequence length="293" mass="33128">MKQPELVATYWTMNGDCAPDGQDLVSPIDFRERVEMARDVGYVGIGFHHADVMSVSARLGFDEMKRILDDNGMKYVEVEMITDWFVSGERRKRSDQVRKDLLHAAERLGAWHIKIGGDFDNDGRNDWPMDHMIREYEILCREAADAGTRLSLEILPFANLATIDQGVALRNGAGVDNGGVLVDIWHIARGGMSYDQVRDMPKEAITWVELNDALPEVQGTLFYDTVHCRELPGDGCFDVPAFLHALHDAGYEGPYGVEILSDKHRQLPLFEQAKQGFDATMRQFELLDQRLQA</sequence>
<gene>
    <name evidence="2" type="ORF">OQ273_19830</name>
</gene>
<dbReference type="Pfam" id="PF01261">
    <property type="entry name" value="AP_endonuc_2"/>
    <property type="match status" value="1"/>
</dbReference>
<dbReference type="Proteomes" id="UP001151234">
    <property type="component" value="Unassembled WGS sequence"/>
</dbReference>
<dbReference type="PANTHER" id="PTHR12110:SF48">
    <property type="entry name" value="BLL3656 PROTEIN"/>
    <property type="match status" value="1"/>
</dbReference>
<protein>
    <submittedName>
        <fullName evidence="2">Sugar phosphate isomerase/epimerase</fullName>
    </submittedName>
</protein>
<name>A0A9X3ULY0_9HYPH</name>
<dbReference type="EMBL" id="JAPJZI010000001">
    <property type="protein sequence ID" value="MDA5400834.1"/>
    <property type="molecule type" value="Genomic_DNA"/>
</dbReference>
<comment type="caution">
    <text evidence="2">The sequence shown here is derived from an EMBL/GenBank/DDBJ whole genome shotgun (WGS) entry which is preliminary data.</text>
</comment>
<dbReference type="SUPFAM" id="SSF51658">
    <property type="entry name" value="Xylose isomerase-like"/>
    <property type="match status" value="1"/>
</dbReference>
<evidence type="ECO:0000313" key="2">
    <source>
        <dbReference type="EMBL" id="MDA5400834.1"/>
    </source>
</evidence>
<evidence type="ECO:0000259" key="1">
    <source>
        <dbReference type="Pfam" id="PF01261"/>
    </source>
</evidence>
<dbReference type="InterPro" id="IPR050312">
    <property type="entry name" value="IolE/XylAMocC-like"/>
</dbReference>
<accession>A0A9X3ULY0</accession>
<reference evidence="2" key="1">
    <citation type="submission" date="2022-11" db="EMBL/GenBank/DDBJ databases">
        <title>Draft genome sequence of Hoeflea poritis E7-10 and Hoeflea prorocentri PM5-8, separated from scleractinian coral Porites lutea and marine dinoflagellate.</title>
        <authorList>
            <person name="Zhang G."/>
            <person name="Wei Q."/>
            <person name="Cai L."/>
        </authorList>
    </citation>
    <scope>NUCLEOTIDE SEQUENCE</scope>
    <source>
        <strain evidence="2">PM5-8</strain>
    </source>
</reference>
<keyword evidence="2" id="KW-0413">Isomerase</keyword>
<keyword evidence="3" id="KW-1185">Reference proteome</keyword>